<dbReference type="Proteomes" id="UP000308768">
    <property type="component" value="Unassembled WGS sequence"/>
</dbReference>
<dbReference type="EMBL" id="NAJN01000142">
    <property type="protein sequence ID" value="TKA78448.1"/>
    <property type="molecule type" value="Genomic_DNA"/>
</dbReference>
<proteinExistence type="predicted"/>
<keyword evidence="2" id="KW-1185">Reference proteome</keyword>
<sequence>MASIPVFLGFGGSPEPQPPLETYIIHVGGGEALTSLSEKVKQTFRERAIYPVQNDRIMSLLSVWNVHGSPAPLRTWLADDDITFSVILKFFIRREADDILYAQMEDLVSPSQFSDPVAVPRHLVLPSNGPTAFQDLMQHIAQRDENPPQTCVPSNQPLEQGHQHQWPVEEARSPTECSIAATFQFSSPVQQGRKQTVRIHSVRQQRVDNSVVLALRKHRRLPLSSLSRSRQGLTVSAAVGVALLKVLAGSKRRKMASVEDGEEDEGEK</sequence>
<protein>
    <submittedName>
        <fullName evidence="1">Uncharacterized protein</fullName>
    </submittedName>
</protein>
<dbReference type="AlphaFoldDB" id="A0A4U0XS47"/>
<gene>
    <name evidence="1" type="ORF">B0A49_01135</name>
</gene>
<evidence type="ECO:0000313" key="1">
    <source>
        <dbReference type="EMBL" id="TKA78448.1"/>
    </source>
</evidence>
<reference evidence="1 2" key="1">
    <citation type="submission" date="2017-03" db="EMBL/GenBank/DDBJ databases">
        <title>Genomes of endolithic fungi from Antarctica.</title>
        <authorList>
            <person name="Coleine C."/>
            <person name="Masonjones S."/>
            <person name="Stajich J.E."/>
        </authorList>
    </citation>
    <scope>NUCLEOTIDE SEQUENCE [LARGE SCALE GENOMIC DNA]</scope>
    <source>
        <strain evidence="1 2">CCFEE 5187</strain>
    </source>
</reference>
<comment type="caution">
    <text evidence="1">The sequence shown here is derived from an EMBL/GenBank/DDBJ whole genome shotgun (WGS) entry which is preliminary data.</text>
</comment>
<name>A0A4U0XS47_9PEZI</name>
<organism evidence="1 2">
    <name type="scientific">Cryomyces minteri</name>
    <dbReference type="NCBI Taxonomy" id="331657"/>
    <lineage>
        <taxon>Eukaryota</taxon>
        <taxon>Fungi</taxon>
        <taxon>Dikarya</taxon>
        <taxon>Ascomycota</taxon>
        <taxon>Pezizomycotina</taxon>
        <taxon>Dothideomycetes</taxon>
        <taxon>Dothideomycetes incertae sedis</taxon>
        <taxon>Cryomyces</taxon>
    </lineage>
</organism>
<accession>A0A4U0XS47</accession>
<evidence type="ECO:0000313" key="2">
    <source>
        <dbReference type="Proteomes" id="UP000308768"/>
    </source>
</evidence>